<keyword evidence="3" id="KW-1185">Reference proteome</keyword>
<dbReference type="Proteomes" id="UP000325811">
    <property type="component" value="Chromosome II"/>
</dbReference>
<dbReference type="Pfam" id="PF17989">
    <property type="entry name" value="ALP_N"/>
    <property type="match status" value="1"/>
</dbReference>
<sequence length="328" mass="35860">MKTKAAVEVGKGNTKTIASDENGAIKKFMFPSAVRLEAHGALSSFRASHEANHHELFPIIDGTPFCVSTRPNQKIPDHKRSAPNDDFQASKAHDALLASALHVTGLRRVDVLVVGAPIETYQKHASRLKTLVGTLDFGLGRMIEVARTLVLPQTFGSLLAAKNEHVLERDEHVNHCVIDPGYFSTDILTTKGLRIDDARSFGFAFGTAAVYQKIADMLSAELRMPVSDLDRIEYSLRSSAAYWVHGRNINLRPYLDKVEPHIEALVIDIYGRLGGTEDISSILLTGGGSALYERAVRKVFHSSRVTLMPDPIHANARGYLIAGQAAAL</sequence>
<reference evidence="2 3" key="1">
    <citation type="submission" date="2019-08" db="EMBL/GenBank/DDBJ databases">
        <authorList>
            <person name="Herpell B J."/>
        </authorList>
    </citation>
    <scope>NUCLEOTIDE SEQUENCE [LARGE SCALE GENOMIC DNA]</scope>
    <source>
        <strain evidence="3">Msb3</strain>
    </source>
</reference>
<dbReference type="SUPFAM" id="SSF53067">
    <property type="entry name" value="Actin-like ATPase domain"/>
    <property type="match status" value="2"/>
</dbReference>
<dbReference type="InterPro" id="IPR040607">
    <property type="entry name" value="ALP_N"/>
</dbReference>
<protein>
    <recommendedName>
        <fullName evidence="1">Actin-like protein N-terminal domain-containing protein</fullName>
    </recommendedName>
</protein>
<name>A0A5Q4ZMJ1_9BURK</name>
<gene>
    <name evidence="2" type="ORF">PDMSB3_2509</name>
</gene>
<dbReference type="RefSeq" id="WP_165189013.1">
    <property type="nucleotide sequence ID" value="NZ_LR699554.1"/>
</dbReference>
<evidence type="ECO:0000313" key="3">
    <source>
        <dbReference type="Proteomes" id="UP000325811"/>
    </source>
</evidence>
<dbReference type="KEGG" id="pdio:PDMSB3_2509.1"/>
<evidence type="ECO:0000259" key="1">
    <source>
        <dbReference type="Pfam" id="PF17989"/>
    </source>
</evidence>
<organism evidence="2 3">
    <name type="scientific">Paraburkholderia dioscoreae</name>
    <dbReference type="NCBI Taxonomy" id="2604047"/>
    <lineage>
        <taxon>Bacteria</taxon>
        <taxon>Pseudomonadati</taxon>
        <taxon>Pseudomonadota</taxon>
        <taxon>Betaproteobacteria</taxon>
        <taxon>Burkholderiales</taxon>
        <taxon>Burkholderiaceae</taxon>
        <taxon>Paraburkholderia</taxon>
    </lineage>
</organism>
<dbReference type="Gene3D" id="3.30.420.40">
    <property type="match status" value="2"/>
</dbReference>
<accession>A0A5Q4ZMJ1</accession>
<dbReference type="EMBL" id="LR699554">
    <property type="protein sequence ID" value="VVD33793.1"/>
    <property type="molecule type" value="Genomic_DNA"/>
</dbReference>
<dbReference type="InterPro" id="IPR043129">
    <property type="entry name" value="ATPase_NBD"/>
</dbReference>
<proteinExistence type="predicted"/>
<feature type="domain" description="Actin-like protein N-terminal" evidence="1">
    <location>
        <begin position="6"/>
        <end position="156"/>
    </location>
</feature>
<dbReference type="AlphaFoldDB" id="A0A5Q4ZMJ1"/>
<evidence type="ECO:0000313" key="2">
    <source>
        <dbReference type="EMBL" id="VVD33793.1"/>
    </source>
</evidence>